<dbReference type="InterPro" id="IPR011047">
    <property type="entry name" value="Quinoprotein_ADH-like_sf"/>
</dbReference>
<dbReference type="SMART" id="SM00320">
    <property type="entry name" value="WD40"/>
    <property type="match status" value="10"/>
</dbReference>
<dbReference type="InterPro" id="IPR006594">
    <property type="entry name" value="LisH"/>
</dbReference>
<dbReference type="PANTHER" id="PTHR44083:SF48">
    <property type="entry name" value="TOPLESS-RELATED PROTEIN 4"/>
    <property type="match status" value="1"/>
</dbReference>
<sequence>MAARRELVFLILQYLEEDKYMETVHRFEKESGFFFNMKYLEEIVTNGDWEEVENYLSGFTKVEDNRHSLKIFFEIRKQRYLEALDSHDNDKAVEILQKDLKAFSSINPEIFKEITMLLTLENFRENEQLSSYGDAKIGRAIMLAELKKVIEANPIFHDKLEFPNFKKSRLRTLINQSLNWQHHLCNNPRQNPDIKTLFWDHSCGPGACATSPAINPLMGSLPKVGGFLPIGAHGSAAPPSASLPGWMANPYSAPHQTVSSGPIGLTVPNNTSSLLKRPRTPPNNLAMDYRTADSGHVSKRSRALGTSDEVNNRSLNVFPHTYPGHIHAHTPYSSEDLPRTVVVNLTLGSAAKSLEFHPLQRALLLVGTNIGDITIWEVGRRERLVSRNFKIWDLSVCSMALQASLANEYTASVNRVIWSPDGIAYSKHVVHIYSYHGGDDLRNHLEIDAHAGNVSDLAFTHLNKKLCIISCGEDKTTKVWDAVTGNNLYNFEGHEAPVYSVCEHIKDNVQFIFATAIDGKIKAWLYDNVGSRIDYHAPGHSCTRMVYSTDGTRLFSCGTNKEGESYIVEWNENEGTVKRTYNGLGKQAHGVVQFDTTKNRFLAAGDDFQIKYWDMDNVNLLNATDAEGGLLASPCLRFNKEGTMLAVSTSENGVKVLANADGIRILRAIENCAVDASRMASGTAMEGPIIGTSGASSSAHGTNNAVADRSLNGDGRSFANIKVRVAEELEKPKTWKLTEVNEPSLLRFIWLPDSLLVNRIVRLVYANSGASILALTSTGVHILWKWQKDEKNVLGKATTTVPPLLWQPASGIVMTNQVPETTLEDPIHCLAISKNDSYALSASGGKVSLYNMMNFKTMMTFIASPPAATFLAFHPQDNNIIAVGMDDSTIQIYNVRTDEVKNKLKGHQRRVTGLAFSNVLNVLISAGADSQLCTWSIDGWRKQAAKFLQIPTGRVPTPNAQTRVQFHQDQIHMLAAHATQIAIYEAPKLECLKQWVPRESIGPLADATYSCDSQSIYASFEDGSVCILTASTLRIRYRISTPAYVKSSPRHVICTKVYPAVVAAHPSDPNQFALGLTNGGVVVMEPPESEGTWGTMPPVENAGPNASSVVVRINSQGDSDSLVFAAGRV</sequence>
<name>A0A540MZK5_MALBA</name>
<dbReference type="AlphaFoldDB" id="A0A540MZK5"/>
<keyword evidence="1 3" id="KW-0853">WD repeat</keyword>
<dbReference type="PROSITE" id="PS50294">
    <property type="entry name" value="WD_REPEATS_REGION"/>
    <property type="match status" value="1"/>
</dbReference>
<dbReference type="PANTHER" id="PTHR44083">
    <property type="entry name" value="TOPLESS-RELATED PROTEIN 1-RELATED"/>
    <property type="match status" value="1"/>
</dbReference>
<dbReference type="GO" id="GO:0006355">
    <property type="term" value="P:regulation of DNA-templated transcription"/>
    <property type="evidence" value="ECO:0007669"/>
    <property type="project" value="InterPro"/>
</dbReference>
<protein>
    <recommendedName>
        <fullName evidence="4">CTLH domain-containing protein</fullName>
    </recommendedName>
</protein>
<feature type="repeat" description="WD" evidence="3">
    <location>
        <begin position="904"/>
        <end position="938"/>
    </location>
</feature>
<dbReference type="InterPro" id="IPR011044">
    <property type="entry name" value="Quino_amine_DH_bsu"/>
</dbReference>
<dbReference type="Pfam" id="PF23383">
    <property type="entry name" value="Beta-prop_IFT140_1st"/>
    <property type="match status" value="1"/>
</dbReference>
<dbReference type="Pfam" id="PF00400">
    <property type="entry name" value="WD40"/>
    <property type="match status" value="2"/>
</dbReference>
<evidence type="ECO:0000256" key="3">
    <source>
        <dbReference type="PROSITE-ProRule" id="PRU00221"/>
    </source>
</evidence>
<dbReference type="InterPro" id="IPR054080">
    <property type="entry name" value="TPR1-like_2nd"/>
</dbReference>
<dbReference type="InterPro" id="IPR001680">
    <property type="entry name" value="WD40_rpt"/>
</dbReference>
<dbReference type="STRING" id="106549.A0A540MZK5"/>
<evidence type="ECO:0000313" key="5">
    <source>
        <dbReference type="EMBL" id="TQE04245.1"/>
    </source>
</evidence>
<dbReference type="InterPro" id="IPR048419">
    <property type="entry name" value="Topless_Znf"/>
</dbReference>
<feature type="domain" description="CTLH" evidence="4">
    <location>
        <begin position="33"/>
        <end position="91"/>
    </location>
</feature>
<organism evidence="5 6">
    <name type="scientific">Malus baccata</name>
    <name type="common">Siberian crab apple</name>
    <name type="synonym">Pyrus baccata</name>
    <dbReference type="NCBI Taxonomy" id="106549"/>
    <lineage>
        <taxon>Eukaryota</taxon>
        <taxon>Viridiplantae</taxon>
        <taxon>Streptophyta</taxon>
        <taxon>Embryophyta</taxon>
        <taxon>Tracheophyta</taxon>
        <taxon>Spermatophyta</taxon>
        <taxon>Magnoliopsida</taxon>
        <taxon>eudicotyledons</taxon>
        <taxon>Gunneridae</taxon>
        <taxon>Pentapetalae</taxon>
        <taxon>rosids</taxon>
        <taxon>fabids</taxon>
        <taxon>Rosales</taxon>
        <taxon>Rosaceae</taxon>
        <taxon>Amygdaloideae</taxon>
        <taxon>Maleae</taxon>
        <taxon>Malus</taxon>
    </lineage>
</organism>
<evidence type="ECO:0000256" key="1">
    <source>
        <dbReference type="ARBA" id="ARBA00022574"/>
    </source>
</evidence>
<dbReference type="Proteomes" id="UP000315295">
    <property type="component" value="Unassembled WGS sequence"/>
</dbReference>
<comment type="caution">
    <text evidence="5">The sequence shown here is derived from an EMBL/GenBank/DDBJ whole genome shotgun (WGS) entry which is preliminary data.</text>
</comment>
<dbReference type="SMART" id="SM00667">
    <property type="entry name" value="LisH"/>
    <property type="match status" value="1"/>
</dbReference>
<dbReference type="Pfam" id="PF21889">
    <property type="entry name" value="TPR1-like_2nd"/>
    <property type="match status" value="1"/>
</dbReference>
<reference evidence="5 6" key="1">
    <citation type="journal article" date="2019" name="G3 (Bethesda)">
        <title>Sequencing of a Wild Apple (Malus baccata) Genome Unravels the Differences Between Cultivated and Wild Apple Species Regarding Disease Resistance and Cold Tolerance.</title>
        <authorList>
            <person name="Chen X."/>
        </authorList>
    </citation>
    <scope>NUCLEOTIDE SEQUENCE [LARGE SCALE GENOMIC DNA]</scope>
    <source>
        <strain evidence="6">cv. Shandingzi</strain>
        <tissue evidence="5">Leaves</tissue>
    </source>
</reference>
<dbReference type="PROSITE" id="PS50896">
    <property type="entry name" value="LISH"/>
    <property type="match status" value="1"/>
</dbReference>
<dbReference type="InterPro" id="IPR027728">
    <property type="entry name" value="Topless_fam"/>
</dbReference>
<proteinExistence type="predicted"/>
<evidence type="ECO:0000313" key="6">
    <source>
        <dbReference type="Proteomes" id="UP000315295"/>
    </source>
</evidence>
<dbReference type="SMART" id="SM00668">
    <property type="entry name" value="CTLH"/>
    <property type="match status" value="1"/>
</dbReference>
<dbReference type="PROSITE" id="PS50082">
    <property type="entry name" value="WD_REPEATS_2"/>
    <property type="match status" value="2"/>
</dbReference>
<evidence type="ECO:0000259" key="4">
    <source>
        <dbReference type="PROSITE" id="PS50897"/>
    </source>
</evidence>
<dbReference type="InterPro" id="IPR056154">
    <property type="entry name" value="Beta-prop_IFT140_1st"/>
</dbReference>
<feature type="repeat" description="WD" evidence="3">
    <location>
        <begin position="447"/>
        <end position="490"/>
    </location>
</feature>
<dbReference type="Gene3D" id="2.130.10.10">
    <property type="entry name" value="YVTN repeat-like/Quinoprotein amine dehydrogenase"/>
    <property type="match status" value="3"/>
</dbReference>
<dbReference type="SUPFAM" id="SSF50998">
    <property type="entry name" value="Quinoprotein alcohol dehydrogenase-like"/>
    <property type="match status" value="1"/>
</dbReference>
<keyword evidence="6" id="KW-1185">Reference proteome</keyword>
<dbReference type="InterPro" id="IPR006595">
    <property type="entry name" value="CTLH_C"/>
</dbReference>
<keyword evidence="2" id="KW-0677">Repeat</keyword>
<gene>
    <name evidence="5" type="ORF">C1H46_010158</name>
</gene>
<dbReference type="InterPro" id="IPR015943">
    <property type="entry name" value="WD40/YVTN_repeat-like_dom_sf"/>
</dbReference>
<dbReference type="Pfam" id="PF21359">
    <property type="entry name" value="zf_topless"/>
    <property type="match status" value="1"/>
</dbReference>
<evidence type="ECO:0000256" key="2">
    <source>
        <dbReference type="ARBA" id="ARBA00022737"/>
    </source>
</evidence>
<dbReference type="SUPFAM" id="SSF50969">
    <property type="entry name" value="YVTN repeat-like/Quinoprotein amine dehydrogenase"/>
    <property type="match status" value="1"/>
</dbReference>
<dbReference type="EMBL" id="VIEB01000143">
    <property type="protein sequence ID" value="TQE04245.1"/>
    <property type="molecule type" value="Genomic_DNA"/>
</dbReference>
<accession>A0A540MZK5</accession>
<dbReference type="PROSITE" id="PS50897">
    <property type="entry name" value="CTLH"/>
    <property type="match status" value="1"/>
</dbReference>